<evidence type="ECO:0000256" key="2">
    <source>
        <dbReference type="SAM" id="MobiDB-lite"/>
    </source>
</evidence>
<dbReference type="OrthoDB" id="360653at2759"/>
<dbReference type="GO" id="GO:0030686">
    <property type="term" value="C:90S preribosome"/>
    <property type="evidence" value="ECO:0007669"/>
    <property type="project" value="TreeGrafter"/>
</dbReference>
<dbReference type="InterPro" id="IPR011430">
    <property type="entry name" value="UTP20_N"/>
</dbReference>
<evidence type="ECO:0000313" key="7">
    <source>
        <dbReference type="Proteomes" id="UP000799438"/>
    </source>
</evidence>
<evidence type="ECO:0000256" key="1">
    <source>
        <dbReference type="PROSITE-ProRule" id="PRU00103"/>
    </source>
</evidence>
<feature type="region of interest" description="Disordered" evidence="2">
    <location>
        <begin position="2601"/>
        <end position="2651"/>
    </location>
</feature>
<dbReference type="PANTHER" id="PTHR17695">
    <property type="entry name" value="SMALL SUBUNIT PROCESSOME COMPONENT 20 HOMOLOG"/>
    <property type="match status" value="1"/>
</dbReference>
<feature type="repeat" description="HEAT" evidence="1">
    <location>
        <begin position="2216"/>
        <end position="2254"/>
    </location>
</feature>
<dbReference type="PROSITE" id="PS50077">
    <property type="entry name" value="HEAT_REPEAT"/>
    <property type="match status" value="1"/>
</dbReference>
<keyword evidence="7" id="KW-1185">Reference proteome</keyword>
<dbReference type="InterPro" id="IPR011989">
    <property type="entry name" value="ARM-like"/>
</dbReference>
<sequence>MAAMSRGKDKKASKVTKPKKGGTASSRRHHFESFSQRIAKLNIDPVRRTRRAPDESDLSASTSYLKTSFEEWLDLNLSENFRQFSRQLEPLIESLPQILHYDDRIMDLLITYIEKGDALSLEPLLNLTSRFAHDLGARFEKHFARTVKTICQVAAKHPDIEVIEWSFTCLAWLFKYLSRLLVPDLRPLYDLVAPMLGKEHQKHFITRFAAEAMSFLLRKAGASYYRDKEPLVTIMAHALKDLEETAERGDAEQYELGLMSLFIESIKGLQRGLHSSGQAVFKVLLAQALVSGETDSLVPHERPAMNVVQGVLTAIIHHTDSENFKPILDVVLEQVDGPGAQMDKKKLEDAARLLFTVSGVRKGTRVEDWSSVMRGIAQVIYSAESNKVTSDVRSASDVLATLAVILQSCPMDVAIPHLKIVDTISSGPWQEAFLPFCNFFAEIGQQRFQSLIMPQFRKFIVTRWNQDSEKLAILLPRLAGQGCFSSSPLLCPQKWQEDILESFRGLSKDSPEGSQDQAAKCNAFLDIVRISTVDPKTESGIYAELYKLLNGSIKETAAQEILPWQQFAVGSGFRYVASHDGEAKNADKSLWIPLCRSSSTYMRYPVFWDALCRYARAHPSSIDVNGDHIEVLADALIECLGSPSHELRTSALDILKLVYDLKHNGEESDVLNTAVLIESIPLNIQTARNVSMHIRRLASSYKSVANDTWLSRAIPTYCFGLLYVNFTQVWGDSCNALKEICETKEGEQAVSQLAFAWLDGVPQTVVSSDDSMESSNEPSAGVAVNEFECSNLSQLTAEVERTSKTLEDAAQQIQHRFKEEHKQISFITSASRSQALRVLSVIPQVAEKRSRSLVPTLLRWAVGDEASNVEAPVPEDDSEDASASAEGASWSRKDQKAMLSLFSQFTNPKVLFRSADVYSALLALLANGDVEIQKSALKAVLTWKNRSINRYEENLMNLLDDARFREQVSVFLDIGQDDESMQVDDRTDVMPVVLRMLYGKVIARAGSASGRRGQESRRKAVFIALTKFGDDEIRQFIDIALGPLAGLSLVKDGNLQEKYLSKNLLDPRKQFGLLNMLEDMLDILGTQLSPFAGQLIDPVLYCLITASRTVSATSKGEEKTSSGVQLSILNSIRQVGFHCLNLLFNNCPEFEWSGYVPSILEELVNPKLEKLPVETAQSVSGILKLVSAWSKFPQTVSFLVQFNNSLLDKVAECLEITFAKEEVKLFILRSILQNVITIAEADPMDVDQPTTASPTWVQSNVLGPKAGAFLTRIGAELQRSPSKDLLEAGVQTVSRLAPFVVGSAEADSMINISIFLLQQPTRRVSPRTKGDLLNILHNFVPRHKLGPDDELTQQVFQVTSSLFGYFQDRRSRELTCNVLEDLANIDPELTEVASISHDLNAFSKTALDEPDFDLRSKAFHLINEDKYQSFSIKQWLPLVYNMLFYIKEKEELVLRINSSFTLRRFVEMAAKEGNADVESFQKLITTAIIPGIHNGVRENSELVRTEYLSVLARIVRHFPDWSVVSDMHVLLVDDDEEASFFGNVLHIQQHRRMRALRRLAGEASKLASGNIAHIFIPLLEHFIFDREEDDSGAANLAGETTRAIGALAQSLEWPQYRALVRRYSKGDMDKTTIRLLGVVIDSLDKAAQVKGIVSAPRSEGTTQTEDEEMADADGAQTAPTNEAPKLAKTLPSQDKLSADFTNNLLPPLMAYIHHKDDSTVSLRVPVAVIIVKLLRLLPADQFAERLPPVLLDVSAILRSRDQTARDMTRKTLADISALIGPEYFGFMLKALRTALQRGYQLHVLSFTVHSILVSMTPTFQPGELDYCLNEVVSVAMDDIFGVTGQEKDAEEYISKMKEVKSSKSFDSMELIAKSTTVTHFVDLINPVQALLLERLDIKMVKKIDELLRRIGLGVLHNEAIENGNRDVLVFCYQLIQAVYKANTSDRPKEEEDPRTKRYLINMKAANKMSNRGATTSHIHKLIRFSLDVLRTVLQKHDELRTPKNIAGFMPIIGDAVVSGQEEIQMSAIRLLSSIIKVPLEQLDKDAPVYAAEAVRILRNERDTNTELAQACLKLVSAVLRERRNANVKEKDVAYLLKRVKDDLEQPDRQGVTFNFLKAVLSRKIVITEVYDIMDTVAAVMVTNQTRTARDLSRNVYFQFIMEYPQSKDRLSKQIAFLVKNLDYKYKEGRQSVMEALHLLLNKVGDELVQDIADNVFAPLVLRLVNDDDKDCREMAGALLKKVFERADAERTKKFVSIMKTWFEQEEQTLKRRLAIQCWTLYFEQTEGKTKDVNYVLRQLPAIMEEARERQEEGDWELLYYSLQAFAKLCKLTPDKTFAAGAQPVWTIIRESLTFPHGWVKLSAARLIGLYFSDFASHNASEGYAKLPLVGSGGLGLTGEDMLDLTSASLRILRVPGVSEELATQAVRNLVFLGRCFAANELRWKAPNAVDESALKEAEEEEEEEEEEDEEAVDGADANNTAASGKTALQYLFERLSAILRREPATTRAPSLYPKTASMTLIAALSNALPLEALRPTLPTILLPLHNLTDATITTAASLDEAFNEAHKGLVGTAHEVMALLQKKLGTSEYVAVLQKVREGVKERRESRRVKRRLEAVREPERAERVKRRKHENTKARRKEKGHEARGQRRGW</sequence>
<feature type="compositionally biased region" description="Acidic residues" evidence="2">
    <location>
        <begin position="2457"/>
        <end position="2473"/>
    </location>
</feature>
<feature type="domain" description="U3 small nucleolar RNA-associated protein 20 N-terminal" evidence="3">
    <location>
        <begin position="889"/>
        <end position="1500"/>
    </location>
</feature>
<dbReference type="InterPro" id="IPR021133">
    <property type="entry name" value="HEAT_type_2"/>
</dbReference>
<feature type="compositionally biased region" description="Basic and acidic residues" evidence="2">
    <location>
        <begin position="1"/>
        <end position="12"/>
    </location>
</feature>
<dbReference type="InterPro" id="IPR046523">
    <property type="entry name" value="UTP20_dom"/>
</dbReference>
<evidence type="ECO:0000259" key="3">
    <source>
        <dbReference type="Pfam" id="PF07539"/>
    </source>
</evidence>
<feature type="compositionally biased region" description="Basic residues" evidence="2">
    <location>
        <begin position="13"/>
        <end position="30"/>
    </location>
</feature>
<evidence type="ECO:0000313" key="6">
    <source>
        <dbReference type="EMBL" id="KAF2147346.1"/>
    </source>
</evidence>
<dbReference type="InterPro" id="IPR016024">
    <property type="entry name" value="ARM-type_fold"/>
</dbReference>
<dbReference type="GeneID" id="54296086"/>
<dbReference type="Pfam" id="PF23099">
    <property type="entry name" value="UTP20_C"/>
    <property type="match status" value="1"/>
</dbReference>
<dbReference type="InterPro" id="IPR052575">
    <property type="entry name" value="SSU_processome_comp_20"/>
</dbReference>
<feature type="domain" description="U3 small nucleolar RNA-associated protein 20 C-terminal" evidence="5">
    <location>
        <begin position="2359"/>
        <end position="2640"/>
    </location>
</feature>
<accession>A0A6A6BTD4</accession>
<gene>
    <name evidence="6" type="ORF">K452DRAFT_261793</name>
</gene>
<reference evidence="6" key="1">
    <citation type="journal article" date="2020" name="Stud. Mycol.">
        <title>101 Dothideomycetes genomes: a test case for predicting lifestyles and emergence of pathogens.</title>
        <authorList>
            <person name="Haridas S."/>
            <person name="Albert R."/>
            <person name="Binder M."/>
            <person name="Bloem J."/>
            <person name="Labutti K."/>
            <person name="Salamov A."/>
            <person name="Andreopoulos B."/>
            <person name="Baker S."/>
            <person name="Barry K."/>
            <person name="Bills G."/>
            <person name="Bluhm B."/>
            <person name="Cannon C."/>
            <person name="Castanera R."/>
            <person name="Culley D."/>
            <person name="Daum C."/>
            <person name="Ezra D."/>
            <person name="Gonzalez J."/>
            <person name="Henrissat B."/>
            <person name="Kuo A."/>
            <person name="Liang C."/>
            <person name="Lipzen A."/>
            <person name="Lutzoni F."/>
            <person name="Magnuson J."/>
            <person name="Mondo S."/>
            <person name="Nolan M."/>
            <person name="Ohm R."/>
            <person name="Pangilinan J."/>
            <person name="Park H.-J."/>
            <person name="Ramirez L."/>
            <person name="Alfaro M."/>
            <person name="Sun H."/>
            <person name="Tritt A."/>
            <person name="Yoshinaga Y."/>
            <person name="Zwiers L.-H."/>
            <person name="Turgeon B."/>
            <person name="Goodwin S."/>
            <person name="Spatafora J."/>
            <person name="Crous P."/>
            <person name="Grigoriev I."/>
        </authorList>
    </citation>
    <scope>NUCLEOTIDE SEQUENCE</scope>
    <source>
        <strain evidence="6">CBS 121167</strain>
    </source>
</reference>
<name>A0A6A6BTD4_9PEZI</name>
<dbReference type="EMBL" id="ML995474">
    <property type="protein sequence ID" value="KAF2147346.1"/>
    <property type="molecule type" value="Genomic_DNA"/>
</dbReference>
<feature type="compositionally biased region" description="Basic and acidic residues" evidence="2">
    <location>
        <begin position="2640"/>
        <end position="2651"/>
    </location>
</feature>
<dbReference type="Gene3D" id="1.25.10.10">
    <property type="entry name" value="Leucine-rich Repeat Variant"/>
    <property type="match status" value="3"/>
</dbReference>
<dbReference type="SUPFAM" id="SSF48371">
    <property type="entry name" value="ARM repeat"/>
    <property type="match status" value="3"/>
</dbReference>
<feature type="region of interest" description="Disordered" evidence="2">
    <location>
        <begin position="1"/>
        <end position="38"/>
    </location>
</feature>
<feature type="region of interest" description="Disordered" evidence="2">
    <location>
        <begin position="1654"/>
        <end position="1683"/>
    </location>
</feature>
<dbReference type="InterPro" id="IPR057525">
    <property type="entry name" value="UTP20_C"/>
</dbReference>
<feature type="compositionally biased region" description="Basic and acidic residues" evidence="2">
    <location>
        <begin position="2612"/>
        <end position="2623"/>
    </location>
</feature>
<feature type="compositionally biased region" description="Basic residues" evidence="2">
    <location>
        <begin position="2624"/>
        <end position="2639"/>
    </location>
</feature>
<organism evidence="6 7">
    <name type="scientific">Aplosporella prunicola CBS 121167</name>
    <dbReference type="NCBI Taxonomy" id="1176127"/>
    <lineage>
        <taxon>Eukaryota</taxon>
        <taxon>Fungi</taxon>
        <taxon>Dikarya</taxon>
        <taxon>Ascomycota</taxon>
        <taxon>Pezizomycotina</taxon>
        <taxon>Dothideomycetes</taxon>
        <taxon>Dothideomycetes incertae sedis</taxon>
        <taxon>Botryosphaeriales</taxon>
        <taxon>Aplosporellaceae</taxon>
        <taxon>Aplosporella</taxon>
    </lineage>
</organism>
<dbReference type="Pfam" id="PF20416">
    <property type="entry name" value="UTP20"/>
    <property type="match status" value="1"/>
</dbReference>
<feature type="region of interest" description="Disordered" evidence="2">
    <location>
        <begin position="2452"/>
        <end position="2479"/>
    </location>
</feature>
<dbReference type="GO" id="GO:0032040">
    <property type="term" value="C:small-subunit processome"/>
    <property type="evidence" value="ECO:0007669"/>
    <property type="project" value="TreeGrafter"/>
</dbReference>
<proteinExistence type="predicted"/>
<feature type="region of interest" description="Disordered" evidence="2">
    <location>
        <begin position="868"/>
        <end position="889"/>
    </location>
</feature>
<dbReference type="PANTHER" id="PTHR17695:SF11">
    <property type="entry name" value="SMALL SUBUNIT PROCESSOME COMPONENT 20 HOMOLOG"/>
    <property type="match status" value="1"/>
</dbReference>
<protein>
    <submittedName>
        <fullName evidence="6">Uncharacterized protein</fullName>
    </submittedName>
</protein>
<evidence type="ECO:0000259" key="5">
    <source>
        <dbReference type="Pfam" id="PF23099"/>
    </source>
</evidence>
<dbReference type="Pfam" id="PF07539">
    <property type="entry name" value="UTP20_N"/>
    <property type="match status" value="1"/>
</dbReference>
<evidence type="ECO:0000259" key="4">
    <source>
        <dbReference type="Pfam" id="PF20416"/>
    </source>
</evidence>
<dbReference type="Proteomes" id="UP000799438">
    <property type="component" value="Unassembled WGS sequence"/>
</dbReference>
<dbReference type="RefSeq" id="XP_033403054.1">
    <property type="nucleotide sequence ID" value="XM_033538590.1"/>
</dbReference>
<feature type="domain" description="U3 small nucleolar RNA-associated protein 20" evidence="4">
    <location>
        <begin position="1716"/>
        <end position="1935"/>
    </location>
</feature>